<accession>A0A7Z2V9N6</accession>
<gene>
    <name evidence="1" type="ORF">HG421_07835</name>
</gene>
<evidence type="ECO:0000313" key="2">
    <source>
        <dbReference type="Proteomes" id="UP000503498"/>
    </source>
</evidence>
<proteinExistence type="predicted"/>
<dbReference type="Proteomes" id="UP000503498">
    <property type="component" value="Chromosome"/>
</dbReference>
<reference evidence="1 2" key="1">
    <citation type="submission" date="2020-04" db="EMBL/GenBank/DDBJ databases">
        <title>Genome-Wide Identification of 5-Methylcytosine Sites in Bacterial Genomes By High-Throughput Sequencing of MspJI Restriction Fragments.</title>
        <authorList>
            <person name="Wu V."/>
        </authorList>
    </citation>
    <scope>NUCLEOTIDE SEQUENCE [LARGE SCALE GENOMIC DNA]</scope>
    <source>
        <strain evidence="1 2">NEB122</strain>
    </source>
</reference>
<dbReference type="EMBL" id="CP051651">
    <property type="protein sequence ID" value="QJD67639.1"/>
    <property type="molecule type" value="Genomic_DNA"/>
</dbReference>
<protein>
    <submittedName>
        <fullName evidence="1">Uncharacterized protein</fullName>
    </submittedName>
</protein>
<evidence type="ECO:0000313" key="1">
    <source>
        <dbReference type="EMBL" id="QJD67639.1"/>
    </source>
</evidence>
<name>A0A7Z2V9N6_XANCA</name>
<sequence>MVIHEAVAHPDDSEIVTPLRIPLLRSSLRTASMLRASSKSWRQWHDVGFNPTEKIHPHHARRSRMAQPKKRSPSLLLTLSLALLGAFVADASAGQGDIGNYTIRVLPSPAGPWQAYADLKSTDGRTLKHWQEKHGRNQGYVQWNYYYGGDNARIDLWVSAYPGAALEHFAFAPAGGNICIGYVYEETKRIWAPLTNVGGC</sequence>
<reference evidence="1 2" key="2">
    <citation type="submission" date="2020-04" db="EMBL/GenBank/DDBJ databases">
        <authorList>
            <person name="Fomenkov A."/>
            <person name="Anton B.P."/>
            <person name="Roberts R.J."/>
        </authorList>
    </citation>
    <scope>NUCLEOTIDE SEQUENCE [LARGE SCALE GENOMIC DNA]</scope>
    <source>
        <strain evidence="1 2">NEB122</strain>
    </source>
</reference>
<dbReference type="AlphaFoldDB" id="A0A7Z2V9N6"/>
<dbReference type="RefSeq" id="WP_169705935.1">
    <property type="nucleotide sequence ID" value="NZ_CP051651.1"/>
</dbReference>
<organism evidence="1 2">
    <name type="scientific">Xanthomonas campestris pv. badrii</name>
    <dbReference type="NCBI Taxonomy" id="149696"/>
    <lineage>
        <taxon>Bacteria</taxon>
        <taxon>Pseudomonadati</taxon>
        <taxon>Pseudomonadota</taxon>
        <taxon>Gammaproteobacteria</taxon>
        <taxon>Lysobacterales</taxon>
        <taxon>Lysobacteraceae</taxon>
        <taxon>Xanthomonas</taxon>
    </lineage>
</organism>